<evidence type="ECO:0000313" key="2">
    <source>
        <dbReference type="EMBL" id="QNO45777.1"/>
    </source>
</evidence>
<dbReference type="EMBL" id="MT630969">
    <property type="protein sequence ID" value="QNO44409.1"/>
    <property type="molecule type" value="Genomic_DNA"/>
</dbReference>
<dbReference type="EMBL" id="MT631151">
    <property type="protein sequence ID" value="QNO45777.1"/>
    <property type="molecule type" value="Genomic_DNA"/>
</dbReference>
<reference evidence="1" key="1">
    <citation type="submission" date="2020-06" db="EMBL/GenBank/DDBJ databases">
        <title>Unique genomic features of the anaerobic methanotrophic archaea.</title>
        <authorList>
            <person name="Chadwick G.L."/>
            <person name="Skennerton C.T."/>
            <person name="Laso-Perez R."/>
            <person name="Leu A.O."/>
            <person name="Speth D.R."/>
            <person name="Yu H."/>
            <person name="Morgan-Lang C."/>
            <person name="Hatzenpichler R."/>
            <person name="Goudeau D."/>
            <person name="Malmstrom R."/>
            <person name="Brazelton W.J."/>
            <person name="Woyke T."/>
            <person name="Hallam S.J."/>
            <person name="Tyson G.W."/>
            <person name="Wegener G."/>
            <person name="Boetius A."/>
            <person name="Orphan V."/>
        </authorList>
    </citation>
    <scope>NUCLEOTIDE SEQUENCE</scope>
</reference>
<organism evidence="1">
    <name type="scientific">Candidatus Methanogaster sp. ANME-2c ERB4</name>
    <dbReference type="NCBI Taxonomy" id="2759911"/>
    <lineage>
        <taxon>Archaea</taxon>
        <taxon>Methanobacteriati</taxon>
        <taxon>Methanobacteriota</taxon>
        <taxon>Stenosarchaea group</taxon>
        <taxon>Methanomicrobia</taxon>
        <taxon>Methanosarcinales</taxon>
        <taxon>ANME-2 cluster</taxon>
        <taxon>Candidatus Methanogasteraceae</taxon>
        <taxon>Candidatus Methanogaster</taxon>
    </lineage>
</organism>
<gene>
    <name evidence="2" type="ORF">HJDPDKJO_00001</name>
    <name evidence="1" type="ORF">LDEIPANE_00001</name>
</gene>
<name>A0A7G9Y8S5_9EURY</name>
<evidence type="ECO:0000313" key="1">
    <source>
        <dbReference type="EMBL" id="QNO44409.1"/>
    </source>
</evidence>
<sequence length="116" mass="13755">MRHNNRQDWKYRKTDLEAVPQRRVPEDFEIDVNNLPITEGKVHFIRLVSENGTISVLNEAFSVDISLAHEYVWATIDTKHEQLMVYYREKNAEAARLVQIHEYRIGEGVKEFEVRL</sequence>
<proteinExistence type="predicted"/>
<accession>A0A7G9Y8S5</accession>
<protein>
    <submittedName>
        <fullName evidence="1">Uncharacterized protein</fullName>
    </submittedName>
</protein>
<dbReference type="AlphaFoldDB" id="A0A7G9Y8S5"/>